<reference evidence="4" key="3">
    <citation type="submission" date="2014-09" db="EMBL/GenBank/DDBJ databases">
        <authorList>
            <person name="Magalhaes I.L.F."/>
            <person name="Oliveira U."/>
            <person name="Santos F.R."/>
            <person name="Vidigal T.H.D.A."/>
            <person name="Brescovit A.D."/>
            <person name="Santos A.J."/>
        </authorList>
    </citation>
    <scope>NUCLEOTIDE SEQUENCE</scope>
</reference>
<organism evidence="3">
    <name type="scientific">Lygus hesperus</name>
    <name type="common">Western plant bug</name>
    <dbReference type="NCBI Taxonomy" id="30085"/>
    <lineage>
        <taxon>Eukaryota</taxon>
        <taxon>Metazoa</taxon>
        <taxon>Ecdysozoa</taxon>
        <taxon>Arthropoda</taxon>
        <taxon>Hexapoda</taxon>
        <taxon>Insecta</taxon>
        <taxon>Pterygota</taxon>
        <taxon>Neoptera</taxon>
        <taxon>Paraneoptera</taxon>
        <taxon>Hemiptera</taxon>
        <taxon>Heteroptera</taxon>
        <taxon>Panheteroptera</taxon>
        <taxon>Cimicomorpha</taxon>
        <taxon>Miridae</taxon>
        <taxon>Mirini</taxon>
        <taxon>Lygus</taxon>
    </lineage>
</organism>
<proteinExistence type="predicted"/>
<reference evidence="3" key="2">
    <citation type="submission" date="2014-07" db="EMBL/GenBank/DDBJ databases">
        <authorList>
            <person name="Hull J."/>
        </authorList>
    </citation>
    <scope>NUCLEOTIDE SEQUENCE</scope>
</reference>
<dbReference type="AlphaFoldDB" id="A0A0A9XWV3"/>
<dbReference type="EMBL" id="GBHO01021864">
    <property type="protein sequence ID" value="JAG21740.1"/>
    <property type="molecule type" value="Transcribed_RNA"/>
</dbReference>
<evidence type="ECO:0000256" key="1">
    <source>
        <dbReference type="SAM" id="MobiDB-lite"/>
    </source>
</evidence>
<keyword evidence="2" id="KW-0732">Signal</keyword>
<feature type="signal peptide" evidence="2">
    <location>
        <begin position="1"/>
        <end position="24"/>
    </location>
</feature>
<accession>A0A0A9XWV3</accession>
<gene>
    <name evidence="3" type="primary">K04H4.2</name>
    <name evidence="3" type="ORF">CM83_100049</name>
</gene>
<protein>
    <submittedName>
        <fullName evidence="3">Uncharacterized protein K04H4.2</fullName>
    </submittedName>
</protein>
<reference evidence="3" key="1">
    <citation type="journal article" date="2014" name="PLoS ONE">
        <title>Transcriptome-Based Identification of ABC Transporters in the Western Tarnished Plant Bug Lygus hesperus.</title>
        <authorList>
            <person name="Hull J.J."/>
            <person name="Chaney K."/>
            <person name="Geib S.M."/>
            <person name="Fabrick J.A."/>
            <person name="Brent C.S."/>
            <person name="Walsh D."/>
            <person name="Lavine L.C."/>
        </authorList>
    </citation>
    <scope>NUCLEOTIDE SEQUENCE</scope>
</reference>
<sequence>MNDAKLLQRVLWVVILLNSQRTRASWRWIDPIYCKDMPADPGTCEETKGVWICQTIVDGKSIKRGWACMFRDVGIVVNGPSGSRSLQGSRSERSGSDNTNGPISSRKVFTLEGTFPEKIAKHRLGNRNTWMNQ</sequence>
<dbReference type="EMBL" id="GBRD01007680">
    <property type="protein sequence ID" value="JAG58141.1"/>
    <property type="molecule type" value="Transcribed_RNA"/>
</dbReference>
<feature type="region of interest" description="Disordered" evidence="1">
    <location>
        <begin position="81"/>
        <end position="105"/>
    </location>
</feature>
<name>A0A0A9XWV3_LYGHE</name>
<evidence type="ECO:0000256" key="2">
    <source>
        <dbReference type="SAM" id="SignalP"/>
    </source>
</evidence>
<evidence type="ECO:0000313" key="3">
    <source>
        <dbReference type="EMBL" id="JAG21740.1"/>
    </source>
</evidence>
<feature type="chain" id="PRO_5015033910" evidence="2">
    <location>
        <begin position="25"/>
        <end position="133"/>
    </location>
</feature>
<evidence type="ECO:0000313" key="4">
    <source>
        <dbReference type="EMBL" id="JAG58141.1"/>
    </source>
</evidence>